<organism evidence="2 3">
    <name type="scientific">Blyttiomyces helicus</name>
    <dbReference type="NCBI Taxonomy" id="388810"/>
    <lineage>
        <taxon>Eukaryota</taxon>
        <taxon>Fungi</taxon>
        <taxon>Fungi incertae sedis</taxon>
        <taxon>Chytridiomycota</taxon>
        <taxon>Chytridiomycota incertae sedis</taxon>
        <taxon>Chytridiomycetes</taxon>
        <taxon>Chytridiomycetes incertae sedis</taxon>
        <taxon>Blyttiomyces</taxon>
    </lineage>
</organism>
<accession>A0A4P9WM18</accession>
<dbReference type="Gene3D" id="3.80.10.10">
    <property type="entry name" value="Ribonuclease Inhibitor"/>
    <property type="match status" value="1"/>
</dbReference>
<dbReference type="InterPro" id="IPR032675">
    <property type="entry name" value="LRR_dom_sf"/>
</dbReference>
<gene>
    <name evidence="2" type="ORF">BDK51DRAFT_32358</name>
</gene>
<sequence>MAKGKGARQNLKRLAEAASSSAAAASASAQEKPTPTVADLLERTRPRPQRPDPVPPALSAFALYQEHRDRAFRTAQNQSVPGPAPPPGWGWRPRHMRRSAELSEETIRKARGTRSPPSLQKLCCKFIGSSPFHLKLYAKDLPSLPFYHKQDILLHLSTSVRVTNAQLALFRDPELRSIHISASAVSLDSLAAIFPDPVVDLLEEDAEDDDDEFPGQHVGTTVAVQQAQMGAPCVEEWEELADDDDDEQVRGSPYLHTVDVSFARGIPALPFARLLCRTLPLLASLNISGCFSTADGPAALGVLSRNLSSLRRLEVSFSPWITNAVVNGIAWETRWKQLRVLVLEVCPALGVERCIREMRERRPTLEVIA</sequence>
<name>A0A4P9WM18_9FUNG</name>
<dbReference type="Proteomes" id="UP000269721">
    <property type="component" value="Unassembled WGS sequence"/>
</dbReference>
<evidence type="ECO:0008006" key="4">
    <source>
        <dbReference type="Google" id="ProtNLM"/>
    </source>
</evidence>
<evidence type="ECO:0000313" key="3">
    <source>
        <dbReference type="Proteomes" id="UP000269721"/>
    </source>
</evidence>
<reference evidence="3" key="1">
    <citation type="journal article" date="2018" name="Nat. Microbiol.">
        <title>Leveraging single-cell genomics to expand the fungal tree of life.</title>
        <authorList>
            <person name="Ahrendt S.R."/>
            <person name="Quandt C.A."/>
            <person name="Ciobanu D."/>
            <person name="Clum A."/>
            <person name="Salamov A."/>
            <person name="Andreopoulos B."/>
            <person name="Cheng J.F."/>
            <person name="Woyke T."/>
            <person name="Pelin A."/>
            <person name="Henrissat B."/>
            <person name="Reynolds N.K."/>
            <person name="Benny G.L."/>
            <person name="Smith M.E."/>
            <person name="James T.Y."/>
            <person name="Grigoriev I.V."/>
        </authorList>
    </citation>
    <scope>NUCLEOTIDE SEQUENCE [LARGE SCALE GENOMIC DNA]</scope>
</reference>
<feature type="region of interest" description="Disordered" evidence="1">
    <location>
        <begin position="73"/>
        <end position="94"/>
    </location>
</feature>
<keyword evidence="3" id="KW-1185">Reference proteome</keyword>
<dbReference type="OrthoDB" id="2114557at2759"/>
<dbReference type="EMBL" id="KZ994929">
    <property type="protein sequence ID" value="RKO91736.1"/>
    <property type="molecule type" value="Genomic_DNA"/>
</dbReference>
<evidence type="ECO:0000313" key="2">
    <source>
        <dbReference type="EMBL" id="RKO91736.1"/>
    </source>
</evidence>
<protein>
    <recommendedName>
        <fullName evidence="4">F-box domain-containing protein</fullName>
    </recommendedName>
</protein>
<dbReference type="SUPFAM" id="SSF52047">
    <property type="entry name" value="RNI-like"/>
    <property type="match status" value="1"/>
</dbReference>
<feature type="region of interest" description="Disordered" evidence="1">
    <location>
        <begin position="1"/>
        <end position="56"/>
    </location>
</feature>
<feature type="compositionally biased region" description="Low complexity" evidence="1">
    <location>
        <begin position="17"/>
        <end position="29"/>
    </location>
</feature>
<dbReference type="AlphaFoldDB" id="A0A4P9WM18"/>
<evidence type="ECO:0000256" key="1">
    <source>
        <dbReference type="SAM" id="MobiDB-lite"/>
    </source>
</evidence>
<proteinExistence type="predicted"/>